<dbReference type="PANTHER" id="PTHR31302">
    <property type="entry name" value="TRANSMEMBRANE PROTEIN WITH METALLOPHOSPHOESTERASE DOMAIN-RELATED"/>
    <property type="match status" value="1"/>
</dbReference>
<dbReference type="Gene3D" id="3.60.21.10">
    <property type="match status" value="1"/>
</dbReference>
<evidence type="ECO:0000313" key="4">
    <source>
        <dbReference type="EMBL" id="QDV07737.1"/>
    </source>
</evidence>
<dbReference type="InterPro" id="IPR051158">
    <property type="entry name" value="Metallophosphoesterase_sf"/>
</dbReference>
<keyword evidence="2" id="KW-0378">Hydrolase</keyword>
<evidence type="ECO:0000256" key="2">
    <source>
        <dbReference type="ARBA" id="ARBA00022801"/>
    </source>
</evidence>
<dbReference type="Proteomes" id="UP000320390">
    <property type="component" value="Chromosome"/>
</dbReference>
<evidence type="ECO:0000259" key="3">
    <source>
        <dbReference type="Pfam" id="PF00149"/>
    </source>
</evidence>
<accession>A0A518EUF2</accession>
<evidence type="ECO:0000313" key="5">
    <source>
        <dbReference type="Proteomes" id="UP000320390"/>
    </source>
</evidence>
<sequence>MIEPRRFSRLRLAAFDAVERVTVLLGARRFYRWRYLSAERLGVREHILRIPGLPPALQGITIAHLSDIHAGPFLSGADLAAVVSLIEQRRPDFVCWTGDYVTHGVEDVLPVLPDLRRCVGQRGTFAVFGNHDYKLRREWEIVAALEPDGWHFLRNRSKTVEVDGSTVAFAGIEDPEEGKVIDVDAALELVGAADVVIGLCHGPRGAPAFAGHPAAHVHAVLSGHTHGSQVDLPFLRDLGPPHPGLRVELGGTTVFVARGLGVVGLPLRTGAPAEVSFVTLQSGPESDQNLSDAG</sequence>
<dbReference type="RefSeq" id="WP_145199154.1">
    <property type="nucleotide sequence ID" value="NZ_CP036434.1"/>
</dbReference>
<dbReference type="AlphaFoldDB" id="A0A518EUF2"/>
<dbReference type="InterPro" id="IPR029052">
    <property type="entry name" value="Metallo-depent_PP-like"/>
</dbReference>
<dbReference type="PANTHER" id="PTHR31302:SF31">
    <property type="entry name" value="PHOSPHODIESTERASE YAEI"/>
    <property type="match status" value="1"/>
</dbReference>
<proteinExistence type="predicted"/>
<evidence type="ECO:0000256" key="1">
    <source>
        <dbReference type="ARBA" id="ARBA00022723"/>
    </source>
</evidence>
<dbReference type="SUPFAM" id="SSF56300">
    <property type="entry name" value="Metallo-dependent phosphatases"/>
    <property type="match status" value="1"/>
</dbReference>
<dbReference type="GO" id="GO:0008758">
    <property type="term" value="F:UDP-2,3-diacylglucosamine hydrolase activity"/>
    <property type="evidence" value="ECO:0007669"/>
    <property type="project" value="TreeGrafter"/>
</dbReference>
<keyword evidence="5" id="KW-1185">Reference proteome</keyword>
<name>A0A518EUF2_9BACT</name>
<organism evidence="4 5">
    <name type="scientific">Saltatorellus ferox</name>
    <dbReference type="NCBI Taxonomy" id="2528018"/>
    <lineage>
        <taxon>Bacteria</taxon>
        <taxon>Pseudomonadati</taxon>
        <taxon>Planctomycetota</taxon>
        <taxon>Planctomycetia</taxon>
        <taxon>Planctomycetia incertae sedis</taxon>
        <taxon>Saltatorellus</taxon>
    </lineage>
</organism>
<dbReference type="GO" id="GO:0016020">
    <property type="term" value="C:membrane"/>
    <property type="evidence" value="ECO:0007669"/>
    <property type="project" value="GOC"/>
</dbReference>
<reference evidence="4 5" key="1">
    <citation type="submission" date="2019-02" db="EMBL/GenBank/DDBJ databases">
        <title>Deep-cultivation of Planctomycetes and their phenomic and genomic characterization uncovers novel biology.</title>
        <authorList>
            <person name="Wiegand S."/>
            <person name="Jogler M."/>
            <person name="Boedeker C."/>
            <person name="Pinto D."/>
            <person name="Vollmers J."/>
            <person name="Rivas-Marin E."/>
            <person name="Kohn T."/>
            <person name="Peeters S.H."/>
            <person name="Heuer A."/>
            <person name="Rast P."/>
            <person name="Oberbeckmann S."/>
            <person name="Bunk B."/>
            <person name="Jeske O."/>
            <person name="Meyerdierks A."/>
            <person name="Storesund J.E."/>
            <person name="Kallscheuer N."/>
            <person name="Luecker S."/>
            <person name="Lage O.M."/>
            <person name="Pohl T."/>
            <person name="Merkel B.J."/>
            <person name="Hornburger P."/>
            <person name="Mueller R.-W."/>
            <person name="Bruemmer F."/>
            <person name="Labrenz M."/>
            <person name="Spormann A.M."/>
            <person name="Op den Camp H."/>
            <person name="Overmann J."/>
            <person name="Amann R."/>
            <person name="Jetten M.S.M."/>
            <person name="Mascher T."/>
            <person name="Medema M.H."/>
            <person name="Devos D.P."/>
            <person name="Kaster A.-K."/>
            <person name="Ovreas L."/>
            <person name="Rohde M."/>
            <person name="Galperin M.Y."/>
            <person name="Jogler C."/>
        </authorList>
    </citation>
    <scope>NUCLEOTIDE SEQUENCE [LARGE SCALE GENOMIC DNA]</scope>
    <source>
        <strain evidence="4 5">Poly30</strain>
    </source>
</reference>
<protein>
    <submittedName>
        <fullName evidence="4">Phosphodiesterase YaeI</fullName>
    </submittedName>
</protein>
<keyword evidence="1" id="KW-0479">Metal-binding</keyword>
<dbReference type="GO" id="GO:0009245">
    <property type="term" value="P:lipid A biosynthetic process"/>
    <property type="evidence" value="ECO:0007669"/>
    <property type="project" value="TreeGrafter"/>
</dbReference>
<dbReference type="Pfam" id="PF00149">
    <property type="entry name" value="Metallophos"/>
    <property type="match status" value="1"/>
</dbReference>
<feature type="domain" description="Calcineurin-like phosphoesterase" evidence="3">
    <location>
        <begin position="61"/>
        <end position="227"/>
    </location>
</feature>
<dbReference type="GO" id="GO:0046872">
    <property type="term" value="F:metal ion binding"/>
    <property type="evidence" value="ECO:0007669"/>
    <property type="project" value="UniProtKB-KW"/>
</dbReference>
<gene>
    <name evidence="4" type="ORF">Poly30_32680</name>
</gene>
<dbReference type="InterPro" id="IPR004843">
    <property type="entry name" value="Calcineurin-like_PHP"/>
</dbReference>
<dbReference type="OrthoDB" id="9780884at2"/>
<dbReference type="EMBL" id="CP036434">
    <property type="protein sequence ID" value="QDV07737.1"/>
    <property type="molecule type" value="Genomic_DNA"/>
</dbReference>